<evidence type="ECO:0000313" key="2">
    <source>
        <dbReference type="Proteomes" id="UP000799750"/>
    </source>
</evidence>
<gene>
    <name evidence="1" type="ORF">BU16DRAFT_65607</name>
</gene>
<name>A0A6A6QQX7_9PEZI</name>
<dbReference type="OrthoDB" id="409136at2759"/>
<organism evidence="1 2">
    <name type="scientific">Lophium mytilinum</name>
    <dbReference type="NCBI Taxonomy" id="390894"/>
    <lineage>
        <taxon>Eukaryota</taxon>
        <taxon>Fungi</taxon>
        <taxon>Dikarya</taxon>
        <taxon>Ascomycota</taxon>
        <taxon>Pezizomycotina</taxon>
        <taxon>Dothideomycetes</taxon>
        <taxon>Pleosporomycetidae</taxon>
        <taxon>Mytilinidiales</taxon>
        <taxon>Mytilinidiaceae</taxon>
        <taxon>Lophium</taxon>
    </lineage>
</organism>
<sequence length="234" mass="26323">MKIRPIPDPSLPANIEARSQLVSAAWSLASLFYHKESSEDDVHLGAWTSGSITWTNERGNYTPSLLYSKVIPTESSISGSLASRMSGFKLLEGVDGLPEEVDGVLEEVDGVLELRPNLRSAAYECAFWFLSCSYVSTDEEEWRAHCASHFQGEQPPKSVQCPLCDEFNATFNDGREAWDARMKHVVWHHDLGQSLQASRPDFHLFQHLWQKGLIDDAALEELEEKPQHLTRPLA</sequence>
<keyword evidence="2" id="KW-1185">Reference proteome</keyword>
<dbReference type="EMBL" id="MU004191">
    <property type="protein sequence ID" value="KAF2494133.1"/>
    <property type="molecule type" value="Genomic_DNA"/>
</dbReference>
<dbReference type="AlphaFoldDB" id="A0A6A6QQX7"/>
<dbReference type="Proteomes" id="UP000799750">
    <property type="component" value="Unassembled WGS sequence"/>
</dbReference>
<reference evidence="1" key="1">
    <citation type="journal article" date="2020" name="Stud. Mycol.">
        <title>101 Dothideomycetes genomes: a test case for predicting lifestyles and emergence of pathogens.</title>
        <authorList>
            <person name="Haridas S."/>
            <person name="Albert R."/>
            <person name="Binder M."/>
            <person name="Bloem J."/>
            <person name="Labutti K."/>
            <person name="Salamov A."/>
            <person name="Andreopoulos B."/>
            <person name="Baker S."/>
            <person name="Barry K."/>
            <person name="Bills G."/>
            <person name="Bluhm B."/>
            <person name="Cannon C."/>
            <person name="Castanera R."/>
            <person name="Culley D."/>
            <person name="Daum C."/>
            <person name="Ezra D."/>
            <person name="Gonzalez J."/>
            <person name="Henrissat B."/>
            <person name="Kuo A."/>
            <person name="Liang C."/>
            <person name="Lipzen A."/>
            <person name="Lutzoni F."/>
            <person name="Magnuson J."/>
            <person name="Mondo S."/>
            <person name="Nolan M."/>
            <person name="Ohm R."/>
            <person name="Pangilinan J."/>
            <person name="Park H.-J."/>
            <person name="Ramirez L."/>
            <person name="Alfaro M."/>
            <person name="Sun H."/>
            <person name="Tritt A."/>
            <person name="Yoshinaga Y."/>
            <person name="Zwiers L.-H."/>
            <person name="Turgeon B."/>
            <person name="Goodwin S."/>
            <person name="Spatafora J."/>
            <person name="Crous P."/>
            <person name="Grigoriev I."/>
        </authorList>
    </citation>
    <scope>NUCLEOTIDE SEQUENCE</scope>
    <source>
        <strain evidence="1">CBS 269.34</strain>
    </source>
</reference>
<proteinExistence type="predicted"/>
<protein>
    <submittedName>
        <fullName evidence="1">Uncharacterized protein</fullName>
    </submittedName>
</protein>
<accession>A0A6A6QQX7</accession>
<evidence type="ECO:0000313" key="1">
    <source>
        <dbReference type="EMBL" id="KAF2494133.1"/>
    </source>
</evidence>